<organism evidence="4 5">
    <name type="scientific">Cherax quadricarinatus</name>
    <name type="common">Australian red claw crayfish</name>
    <dbReference type="NCBI Taxonomy" id="27406"/>
    <lineage>
        <taxon>Eukaryota</taxon>
        <taxon>Metazoa</taxon>
        <taxon>Ecdysozoa</taxon>
        <taxon>Arthropoda</taxon>
        <taxon>Crustacea</taxon>
        <taxon>Multicrustacea</taxon>
        <taxon>Malacostraca</taxon>
        <taxon>Eumalacostraca</taxon>
        <taxon>Eucarida</taxon>
        <taxon>Decapoda</taxon>
        <taxon>Pleocyemata</taxon>
        <taxon>Astacidea</taxon>
        <taxon>Parastacoidea</taxon>
        <taxon>Parastacidae</taxon>
        <taxon>Cherax</taxon>
    </lineage>
</organism>
<evidence type="ECO:0000256" key="1">
    <source>
        <dbReference type="SAM" id="MobiDB-lite"/>
    </source>
</evidence>
<name>A0AAW0XTV3_CHEQU</name>
<keyword evidence="5" id="KW-1185">Reference proteome</keyword>
<dbReference type="Gene3D" id="2.60.40.10">
    <property type="entry name" value="Immunoglobulins"/>
    <property type="match status" value="1"/>
</dbReference>
<sequence>MSPGMAFLLLLLLFLLLLHGRQGRGVTATPNPGWKEQTDWSESERAGPPRRGPHLLPGLPTNVSVTAGRLATLPCRVANLKGRSVSWIRQEDLKVLATDEVIFTSDER</sequence>
<dbReference type="GO" id="GO:0050808">
    <property type="term" value="P:synapse organization"/>
    <property type="evidence" value="ECO:0007669"/>
    <property type="project" value="TreeGrafter"/>
</dbReference>
<dbReference type="EMBL" id="JARKIK010000027">
    <property type="protein sequence ID" value="KAK8742748.1"/>
    <property type="molecule type" value="Genomic_DNA"/>
</dbReference>
<gene>
    <name evidence="4" type="ORF">OTU49_001656</name>
</gene>
<proteinExistence type="predicted"/>
<feature type="domain" description="Ig-like" evidence="3">
    <location>
        <begin position="53"/>
        <end position="108"/>
    </location>
</feature>
<keyword evidence="2" id="KW-0732">Signal</keyword>
<accession>A0AAW0XTV3</accession>
<dbReference type="InterPro" id="IPR037448">
    <property type="entry name" value="Zig-8"/>
</dbReference>
<reference evidence="4 5" key="1">
    <citation type="journal article" date="2024" name="BMC Genomics">
        <title>Genome assembly of redclaw crayfish (Cherax quadricarinatus) provides insights into its immune adaptation and hypoxia tolerance.</title>
        <authorList>
            <person name="Liu Z."/>
            <person name="Zheng J."/>
            <person name="Li H."/>
            <person name="Fang K."/>
            <person name="Wang S."/>
            <person name="He J."/>
            <person name="Zhou D."/>
            <person name="Weng S."/>
            <person name="Chi M."/>
            <person name="Gu Z."/>
            <person name="He J."/>
            <person name="Li F."/>
            <person name="Wang M."/>
        </authorList>
    </citation>
    <scope>NUCLEOTIDE SEQUENCE [LARGE SCALE GENOMIC DNA]</scope>
    <source>
        <strain evidence="4">ZL_2023a</strain>
    </source>
</reference>
<protein>
    <recommendedName>
        <fullName evidence="3">Ig-like domain-containing protein</fullName>
    </recommendedName>
</protein>
<comment type="caution">
    <text evidence="4">The sequence shown here is derived from an EMBL/GenBank/DDBJ whole genome shotgun (WGS) entry which is preliminary data.</text>
</comment>
<evidence type="ECO:0000259" key="3">
    <source>
        <dbReference type="PROSITE" id="PS50835"/>
    </source>
</evidence>
<dbReference type="PANTHER" id="PTHR23279:SF41">
    <property type="entry name" value="DEFECTIVE PROBOSCIS EXTENSION RESPONSE 4-RELATED"/>
    <property type="match status" value="1"/>
</dbReference>
<feature type="compositionally biased region" description="Basic and acidic residues" evidence="1">
    <location>
        <begin position="36"/>
        <end position="47"/>
    </location>
</feature>
<evidence type="ECO:0000256" key="2">
    <source>
        <dbReference type="SAM" id="SignalP"/>
    </source>
</evidence>
<dbReference type="InterPro" id="IPR007110">
    <property type="entry name" value="Ig-like_dom"/>
</dbReference>
<feature type="non-terminal residue" evidence="4">
    <location>
        <position position="108"/>
    </location>
</feature>
<feature type="chain" id="PRO_5043407549" description="Ig-like domain-containing protein" evidence="2">
    <location>
        <begin position="24"/>
        <end position="108"/>
    </location>
</feature>
<evidence type="ECO:0000313" key="4">
    <source>
        <dbReference type="EMBL" id="KAK8742748.1"/>
    </source>
</evidence>
<feature type="region of interest" description="Disordered" evidence="1">
    <location>
        <begin position="23"/>
        <end position="58"/>
    </location>
</feature>
<dbReference type="PROSITE" id="PS50835">
    <property type="entry name" value="IG_LIKE"/>
    <property type="match status" value="1"/>
</dbReference>
<dbReference type="PANTHER" id="PTHR23279">
    <property type="entry name" value="DEFECTIVE PROBOSCIS EXTENSION RESPONSE DPR -RELATED"/>
    <property type="match status" value="1"/>
</dbReference>
<evidence type="ECO:0000313" key="5">
    <source>
        <dbReference type="Proteomes" id="UP001445076"/>
    </source>
</evidence>
<dbReference type="Proteomes" id="UP001445076">
    <property type="component" value="Unassembled WGS sequence"/>
</dbReference>
<dbReference type="InterPro" id="IPR013783">
    <property type="entry name" value="Ig-like_fold"/>
</dbReference>
<feature type="signal peptide" evidence="2">
    <location>
        <begin position="1"/>
        <end position="23"/>
    </location>
</feature>
<dbReference type="GO" id="GO:0032589">
    <property type="term" value="C:neuron projection membrane"/>
    <property type="evidence" value="ECO:0007669"/>
    <property type="project" value="TreeGrafter"/>
</dbReference>
<dbReference type="AlphaFoldDB" id="A0AAW0XTV3"/>
<dbReference type="InterPro" id="IPR036179">
    <property type="entry name" value="Ig-like_dom_sf"/>
</dbReference>
<dbReference type="SUPFAM" id="SSF48726">
    <property type="entry name" value="Immunoglobulin"/>
    <property type="match status" value="1"/>
</dbReference>